<dbReference type="EMBL" id="CAJVPS010031549">
    <property type="protein sequence ID" value="CAG8733401.1"/>
    <property type="molecule type" value="Genomic_DNA"/>
</dbReference>
<feature type="non-terminal residue" evidence="1">
    <location>
        <position position="1"/>
    </location>
</feature>
<evidence type="ECO:0000313" key="1">
    <source>
        <dbReference type="EMBL" id="CAG8733401.1"/>
    </source>
</evidence>
<dbReference type="Proteomes" id="UP000789508">
    <property type="component" value="Unassembled WGS sequence"/>
</dbReference>
<evidence type="ECO:0000313" key="2">
    <source>
        <dbReference type="Proteomes" id="UP000789508"/>
    </source>
</evidence>
<name>A0A9N9NHT7_9GLOM</name>
<protein>
    <submittedName>
        <fullName evidence="1">10793_t:CDS:1</fullName>
    </submittedName>
</protein>
<comment type="caution">
    <text evidence="1">The sequence shown here is derived from an EMBL/GenBank/DDBJ whole genome shotgun (WGS) entry which is preliminary data.</text>
</comment>
<organism evidence="1 2">
    <name type="scientific">Ambispora leptoticha</name>
    <dbReference type="NCBI Taxonomy" id="144679"/>
    <lineage>
        <taxon>Eukaryota</taxon>
        <taxon>Fungi</taxon>
        <taxon>Fungi incertae sedis</taxon>
        <taxon>Mucoromycota</taxon>
        <taxon>Glomeromycotina</taxon>
        <taxon>Glomeromycetes</taxon>
        <taxon>Archaeosporales</taxon>
        <taxon>Ambisporaceae</taxon>
        <taxon>Ambispora</taxon>
    </lineage>
</organism>
<proteinExistence type="predicted"/>
<dbReference type="AlphaFoldDB" id="A0A9N9NHT7"/>
<reference evidence="1" key="1">
    <citation type="submission" date="2021-06" db="EMBL/GenBank/DDBJ databases">
        <authorList>
            <person name="Kallberg Y."/>
            <person name="Tangrot J."/>
            <person name="Rosling A."/>
        </authorList>
    </citation>
    <scope>NUCLEOTIDE SEQUENCE</scope>
    <source>
        <strain evidence="1">FL130A</strain>
    </source>
</reference>
<sequence length="74" mass="8665">KKKNVIKNLQVFGGHLKEATDALTTEIVLRILSKEKVFKKEDKKDTKVHLWDFSRIKDQIVTDNKKMLAIKFKP</sequence>
<keyword evidence="2" id="KW-1185">Reference proteome</keyword>
<gene>
    <name evidence="1" type="ORF">ALEPTO_LOCUS12703</name>
</gene>
<dbReference type="Gene3D" id="3.30.1330.80">
    <property type="entry name" value="Hypothetical protein, similar to alpha- acetolactate decarboxylase, domain 2"/>
    <property type="match status" value="1"/>
</dbReference>
<accession>A0A9N9NHT7</accession>